<dbReference type="Proteomes" id="UP001501510">
    <property type="component" value="Unassembled WGS sequence"/>
</dbReference>
<evidence type="ECO:0000256" key="1">
    <source>
        <dbReference type="SAM" id="MobiDB-lite"/>
    </source>
</evidence>
<keyword evidence="2" id="KW-0812">Transmembrane</keyword>
<name>A0ABP3V4P1_9CLOT</name>
<keyword evidence="2" id="KW-1133">Transmembrane helix</keyword>
<keyword evidence="4" id="KW-1185">Reference proteome</keyword>
<sequence>MKENKDNNSSKENDIKEKNEEEVQTQTIDKEIDKTQNKQVSSKDKSDKITFSNLLKKGIINTLGTMFISVGILAILGLIFKYILGYYIIDPWGMLFIIFLIVSVFYPSINYVYKKKKKKD</sequence>
<feature type="transmembrane region" description="Helical" evidence="2">
    <location>
        <begin position="92"/>
        <end position="113"/>
    </location>
</feature>
<keyword evidence="2" id="KW-0472">Membrane</keyword>
<feature type="region of interest" description="Disordered" evidence="1">
    <location>
        <begin position="1"/>
        <end position="46"/>
    </location>
</feature>
<evidence type="ECO:0000313" key="3">
    <source>
        <dbReference type="EMBL" id="GAA0746988.1"/>
    </source>
</evidence>
<gene>
    <name evidence="3" type="ORF">GCM10008906_35330</name>
</gene>
<proteinExistence type="predicted"/>
<dbReference type="RefSeq" id="WP_343763856.1">
    <property type="nucleotide sequence ID" value="NZ_BAAACG010000019.1"/>
</dbReference>
<feature type="transmembrane region" description="Helical" evidence="2">
    <location>
        <begin position="58"/>
        <end position="80"/>
    </location>
</feature>
<protein>
    <submittedName>
        <fullName evidence="3">Uncharacterized protein</fullName>
    </submittedName>
</protein>
<feature type="compositionally biased region" description="Basic and acidic residues" evidence="1">
    <location>
        <begin position="28"/>
        <end position="46"/>
    </location>
</feature>
<organism evidence="3 4">
    <name type="scientific">Clostridium oceanicum</name>
    <dbReference type="NCBI Taxonomy" id="1543"/>
    <lineage>
        <taxon>Bacteria</taxon>
        <taxon>Bacillati</taxon>
        <taxon>Bacillota</taxon>
        <taxon>Clostridia</taxon>
        <taxon>Eubacteriales</taxon>
        <taxon>Clostridiaceae</taxon>
        <taxon>Clostridium</taxon>
    </lineage>
</organism>
<accession>A0ABP3V4P1</accession>
<reference evidence="4" key="1">
    <citation type="journal article" date="2019" name="Int. J. Syst. Evol. Microbiol.">
        <title>The Global Catalogue of Microorganisms (GCM) 10K type strain sequencing project: providing services to taxonomists for standard genome sequencing and annotation.</title>
        <authorList>
            <consortium name="The Broad Institute Genomics Platform"/>
            <consortium name="The Broad Institute Genome Sequencing Center for Infectious Disease"/>
            <person name="Wu L."/>
            <person name="Ma J."/>
        </authorList>
    </citation>
    <scope>NUCLEOTIDE SEQUENCE [LARGE SCALE GENOMIC DNA]</scope>
    <source>
        <strain evidence="4">JCM 1407</strain>
    </source>
</reference>
<evidence type="ECO:0000313" key="4">
    <source>
        <dbReference type="Proteomes" id="UP001501510"/>
    </source>
</evidence>
<comment type="caution">
    <text evidence="3">The sequence shown here is derived from an EMBL/GenBank/DDBJ whole genome shotgun (WGS) entry which is preliminary data.</text>
</comment>
<evidence type="ECO:0000256" key="2">
    <source>
        <dbReference type="SAM" id="Phobius"/>
    </source>
</evidence>
<dbReference type="EMBL" id="BAAACG010000019">
    <property type="protein sequence ID" value="GAA0746988.1"/>
    <property type="molecule type" value="Genomic_DNA"/>
</dbReference>
<feature type="compositionally biased region" description="Basic and acidic residues" evidence="1">
    <location>
        <begin position="1"/>
        <end position="21"/>
    </location>
</feature>